<dbReference type="Pfam" id="PF21447">
    <property type="entry name" value="Ppx-GppA_III"/>
    <property type="match status" value="1"/>
</dbReference>
<name>A0ABV1RID9_9ALTE</name>
<dbReference type="SUPFAM" id="SSF53067">
    <property type="entry name" value="Actin-like ATPase domain"/>
    <property type="match status" value="2"/>
</dbReference>
<dbReference type="InterPro" id="IPR050273">
    <property type="entry name" value="GppA/Ppx_hydrolase"/>
</dbReference>
<dbReference type="InterPro" id="IPR043129">
    <property type="entry name" value="ATPase_NBD"/>
</dbReference>
<dbReference type="InterPro" id="IPR003695">
    <property type="entry name" value="Ppx_GppA_N"/>
</dbReference>
<dbReference type="Gene3D" id="3.30.420.40">
    <property type="match status" value="1"/>
</dbReference>
<dbReference type="NCBIfam" id="NF008260">
    <property type="entry name" value="PRK11031.1"/>
    <property type="match status" value="1"/>
</dbReference>
<dbReference type="EMBL" id="JBELOE010000212">
    <property type="protein sequence ID" value="MER2492507.1"/>
    <property type="molecule type" value="Genomic_DNA"/>
</dbReference>
<dbReference type="Gene3D" id="3.30.420.150">
    <property type="entry name" value="Exopolyphosphatase. Domain 2"/>
    <property type="match status" value="1"/>
</dbReference>
<dbReference type="GO" id="GO:0008894">
    <property type="term" value="F:guanosine-5'-triphosphate,3'-diphosphate diphosphatase activity"/>
    <property type="evidence" value="ECO:0007669"/>
    <property type="project" value="UniProtKB-EC"/>
</dbReference>
<protein>
    <submittedName>
        <fullName evidence="5">Guanosine-5'-triphosphate,3'-diphosphate diphosphatase</fullName>
        <ecNumber evidence="5">3.6.1.40</ecNumber>
    </submittedName>
</protein>
<keyword evidence="2" id="KW-1133">Transmembrane helix</keyword>
<evidence type="ECO:0000313" key="5">
    <source>
        <dbReference type="EMBL" id="MER2492507.1"/>
    </source>
</evidence>
<feature type="transmembrane region" description="Helical" evidence="2">
    <location>
        <begin position="265"/>
        <end position="287"/>
    </location>
</feature>
<evidence type="ECO:0000259" key="4">
    <source>
        <dbReference type="Pfam" id="PF21447"/>
    </source>
</evidence>
<dbReference type="SUPFAM" id="SSF109604">
    <property type="entry name" value="HD-domain/PDEase-like"/>
    <property type="match status" value="1"/>
</dbReference>
<evidence type="ECO:0000259" key="3">
    <source>
        <dbReference type="Pfam" id="PF02541"/>
    </source>
</evidence>
<keyword evidence="1 5" id="KW-0378">Hydrolase</keyword>
<dbReference type="Gene3D" id="1.10.3210.10">
    <property type="entry name" value="Hypothetical protein af1432"/>
    <property type="match status" value="1"/>
</dbReference>
<evidence type="ECO:0000256" key="2">
    <source>
        <dbReference type="SAM" id="Phobius"/>
    </source>
</evidence>
<dbReference type="PANTHER" id="PTHR30005:SF0">
    <property type="entry name" value="RETROGRADE REGULATION PROTEIN 2"/>
    <property type="match status" value="1"/>
</dbReference>
<dbReference type="RefSeq" id="WP_143870441.1">
    <property type="nucleotide sequence ID" value="NZ_CP041660.1"/>
</dbReference>
<organism evidence="5 6">
    <name type="scientific">Catenovulum sediminis</name>
    <dbReference type="NCBI Taxonomy" id="1740262"/>
    <lineage>
        <taxon>Bacteria</taxon>
        <taxon>Pseudomonadati</taxon>
        <taxon>Pseudomonadota</taxon>
        <taxon>Gammaproteobacteria</taxon>
        <taxon>Alteromonadales</taxon>
        <taxon>Alteromonadaceae</taxon>
        <taxon>Catenovulum</taxon>
    </lineage>
</organism>
<dbReference type="Proteomes" id="UP001467690">
    <property type="component" value="Unassembled WGS sequence"/>
</dbReference>
<dbReference type="EC" id="3.6.1.40" evidence="5"/>
<dbReference type="PIRSF" id="PIRSF001267">
    <property type="entry name" value="Pyrophosphatase_GppA_Ppx"/>
    <property type="match status" value="1"/>
</dbReference>
<dbReference type="PANTHER" id="PTHR30005">
    <property type="entry name" value="EXOPOLYPHOSPHATASE"/>
    <property type="match status" value="1"/>
</dbReference>
<proteinExistence type="predicted"/>
<reference evidence="5 6" key="1">
    <citation type="submission" date="2024-06" db="EMBL/GenBank/DDBJ databases">
        <authorList>
            <person name="Chen R.Y."/>
        </authorList>
    </citation>
    <scope>NUCLEOTIDE SEQUENCE [LARGE SCALE GENOMIC DNA]</scope>
    <source>
        <strain evidence="5 6">D2</strain>
    </source>
</reference>
<gene>
    <name evidence="5" type="primary">gppA</name>
    <name evidence="5" type="ORF">ABS311_11530</name>
</gene>
<keyword evidence="6" id="KW-1185">Reference proteome</keyword>
<dbReference type="InterPro" id="IPR048950">
    <property type="entry name" value="Ppx_GppA_C"/>
</dbReference>
<evidence type="ECO:0000313" key="6">
    <source>
        <dbReference type="Proteomes" id="UP001467690"/>
    </source>
</evidence>
<comment type="caution">
    <text evidence="5">The sequence shown here is derived from an EMBL/GenBank/DDBJ whole genome shotgun (WGS) entry which is preliminary data.</text>
</comment>
<feature type="domain" description="Ppx/GppA phosphatase N-terminal" evidence="3">
    <location>
        <begin position="22"/>
        <end position="302"/>
    </location>
</feature>
<keyword evidence="2" id="KW-0812">Transmembrane</keyword>
<keyword evidence="2" id="KW-0472">Membrane</keyword>
<evidence type="ECO:0000256" key="1">
    <source>
        <dbReference type="ARBA" id="ARBA00022801"/>
    </source>
</evidence>
<feature type="domain" description="Ppx/GppA phosphatase C-terminal" evidence="4">
    <location>
        <begin position="309"/>
        <end position="484"/>
    </location>
</feature>
<accession>A0ABV1RID9</accession>
<dbReference type="Pfam" id="PF02541">
    <property type="entry name" value="Ppx-GppA"/>
    <property type="match status" value="1"/>
</dbReference>
<dbReference type="InterPro" id="IPR030673">
    <property type="entry name" value="PyroPPase_GppA_Ppx"/>
</dbReference>
<sequence>MAEQNYPIYAAIDLGSNSFHMLIVRSVEGSVQTIGKIKRKVRLASGLQENGALEEAAIARGLDCLSLFAERLQDIPAKNVRIVGTAALRLATNSADFLERAESILNHRVDIISGEEEARLIYIGVAHTSGTSKTKLVIDIGGASTEMVAGERFTPKVVNSLNMGCVTYRKKFFKDDIINLRNFEMSINAAQVEMSGKMQPYMAFGWQACLGASGTPQAIQEILIAQGDSEMITLDKLLKLKETAIACGHIDNLNIVGLAEERRPVFVSGLAILIAIFQALHISYMVVAGGALREGIIYGMIPCLQQKDIRQRTLSSFIERYRLDKEHAYRVRDTALKLFDQLHVHWALEQHDSRAVLEAAAVLHEVGLTVDFKFAAKHAAYILSNTAIPGFSLAQRKLLIAIVHNYREDIDITQVKAQTMTSPILAGQLTRILRLSVILTMRRKDEVLPTVKLSSTGLDDLNLIFEANWLKSHPLMESELTQEQEYQRKAGWKFTFS</sequence>